<dbReference type="RefSeq" id="WP_250750971.1">
    <property type="nucleotide sequence ID" value="NZ_CP098401.1"/>
</dbReference>
<dbReference type="EMBL" id="CP098401">
    <property type="protein sequence ID" value="URW75189.1"/>
    <property type="molecule type" value="Genomic_DNA"/>
</dbReference>
<organism evidence="2 3">
    <name type="scientific">Sphingomonas donggukensis</name>
    <dbReference type="NCBI Taxonomy" id="2949093"/>
    <lineage>
        <taxon>Bacteria</taxon>
        <taxon>Pseudomonadati</taxon>
        <taxon>Pseudomonadota</taxon>
        <taxon>Alphaproteobacteria</taxon>
        <taxon>Sphingomonadales</taxon>
        <taxon>Sphingomonadaceae</taxon>
        <taxon>Sphingomonas</taxon>
    </lineage>
</organism>
<evidence type="ECO:0008006" key="4">
    <source>
        <dbReference type="Google" id="ProtNLM"/>
    </source>
</evidence>
<dbReference type="Proteomes" id="UP001055580">
    <property type="component" value="Chromosome"/>
</dbReference>
<feature type="signal peptide" evidence="1">
    <location>
        <begin position="1"/>
        <end position="22"/>
    </location>
</feature>
<accession>A0ABY4TTB5</accession>
<evidence type="ECO:0000313" key="3">
    <source>
        <dbReference type="Proteomes" id="UP001055580"/>
    </source>
</evidence>
<gene>
    <name evidence="2" type="ORF">M9980_11620</name>
</gene>
<sequence>MKHLIALLAAPFAVAIAAPAAAQDAPVGGVVFVYGTQKCPTNADGDEIVVCQRRPAGEQFRIPKEIRQPEIKPEYQSWATKAQDALNTGATGIGSCSTVGPGGGIGCANQAFGRARRDNAARAREDGAYVPQ</sequence>
<reference evidence="2" key="1">
    <citation type="submission" date="2022-05" db="EMBL/GenBank/DDBJ databases">
        <title>Sphingomonas sp. strain RMG20 Genome sequencing and assembly.</title>
        <authorList>
            <person name="Kim I."/>
        </authorList>
    </citation>
    <scope>NUCLEOTIDE SEQUENCE</scope>
    <source>
        <strain evidence="2">RMG20</strain>
    </source>
</reference>
<name>A0ABY4TTB5_9SPHN</name>
<keyword evidence="1" id="KW-0732">Signal</keyword>
<feature type="chain" id="PRO_5045778909" description="DUF4189 domain-containing protein" evidence="1">
    <location>
        <begin position="23"/>
        <end position="132"/>
    </location>
</feature>
<evidence type="ECO:0000313" key="2">
    <source>
        <dbReference type="EMBL" id="URW75189.1"/>
    </source>
</evidence>
<evidence type="ECO:0000256" key="1">
    <source>
        <dbReference type="SAM" id="SignalP"/>
    </source>
</evidence>
<protein>
    <recommendedName>
        <fullName evidence="4">DUF4189 domain-containing protein</fullName>
    </recommendedName>
</protein>
<keyword evidence="3" id="KW-1185">Reference proteome</keyword>
<proteinExistence type="predicted"/>